<evidence type="ECO:0000313" key="3">
    <source>
        <dbReference type="Proteomes" id="UP000253314"/>
    </source>
</evidence>
<reference evidence="2 3" key="1">
    <citation type="submission" date="2018-07" db="EMBL/GenBank/DDBJ databases">
        <title>Lottiidibacillus patelloidae gen. nov., sp. nov., isolated from the intestinal tract of a marine limpet and the reclassification of B. taeanensis BH030017T, B. algicola KMM 3737T and B. hwajinpoensis SW-72T as genus Lottiidibacillus.</title>
        <authorList>
            <person name="Liu R."/>
            <person name="Huang Z."/>
        </authorList>
    </citation>
    <scope>NUCLEOTIDE SEQUENCE [LARGE SCALE GENOMIC DNA]</scope>
    <source>
        <strain evidence="2 3">BH030017</strain>
    </source>
</reference>
<gene>
    <name evidence="2" type="ORF">DS031_23070</name>
</gene>
<dbReference type="EMBL" id="QOCW01000045">
    <property type="protein sequence ID" value="RBW67285.1"/>
    <property type="molecule type" value="Genomic_DNA"/>
</dbReference>
<keyword evidence="3" id="KW-1185">Reference proteome</keyword>
<protein>
    <submittedName>
        <fullName evidence="2">Uncharacterized protein</fullName>
    </submittedName>
</protein>
<keyword evidence="1" id="KW-1133">Transmembrane helix</keyword>
<dbReference type="AlphaFoldDB" id="A0A366XQA8"/>
<evidence type="ECO:0000256" key="1">
    <source>
        <dbReference type="SAM" id="Phobius"/>
    </source>
</evidence>
<evidence type="ECO:0000313" key="2">
    <source>
        <dbReference type="EMBL" id="RBW67285.1"/>
    </source>
</evidence>
<comment type="caution">
    <text evidence="2">The sequence shown here is derived from an EMBL/GenBank/DDBJ whole genome shotgun (WGS) entry which is preliminary data.</text>
</comment>
<accession>A0A366XQA8</accession>
<dbReference type="Proteomes" id="UP000253314">
    <property type="component" value="Unassembled WGS sequence"/>
</dbReference>
<name>A0A366XQA8_9BACI</name>
<organism evidence="2 3">
    <name type="scientific">Bacillus taeanensis</name>
    <dbReference type="NCBI Taxonomy" id="273032"/>
    <lineage>
        <taxon>Bacteria</taxon>
        <taxon>Bacillati</taxon>
        <taxon>Bacillota</taxon>
        <taxon>Bacilli</taxon>
        <taxon>Bacillales</taxon>
        <taxon>Bacillaceae</taxon>
        <taxon>Bacillus</taxon>
    </lineage>
</organism>
<proteinExistence type="predicted"/>
<keyword evidence="1" id="KW-0812">Transmembrane</keyword>
<keyword evidence="1" id="KW-0472">Membrane</keyword>
<sequence>MVSLERIKRLRNKTRIKDREDKKDLKNIRSRDMVRQLILWVRSTCLLIAGFFLSVLFFGIFGIFVFSV</sequence>
<feature type="transmembrane region" description="Helical" evidence="1">
    <location>
        <begin position="39"/>
        <end position="66"/>
    </location>
</feature>